<gene>
    <name evidence="4" type="ORF">PENFLA_c043G10357</name>
</gene>
<evidence type="ECO:0000256" key="2">
    <source>
        <dbReference type="SAM" id="MobiDB-lite"/>
    </source>
</evidence>
<organism evidence="4 5">
    <name type="scientific">Penicillium flavigenum</name>
    <dbReference type="NCBI Taxonomy" id="254877"/>
    <lineage>
        <taxon>Eukaryota</taxon>
        <taxon>Fungi</taxon>
        <taxon>Dikarya</taxon>
        <taxon>Ascomycota</taxon>
        <taxon>Pezizomycotina</taxon>
        <taxon>Eurotiomycetes</taxon>
        <taxon>Eurotiomycetidae</taxon>
        <taxon>Eurotiales</taxon>
        <taxon>Aspergillaceae</taxon>
        <taxon>Penicillium</taxon>
    </lineage>
</organism>
<feature type="compositionally biased region" description="Basic and acidic residues" evidence="2">
    <location>
        <begin position="132"/>
        <end position="141"/>
    </location>
</feature>
<dbReference type="OrthoDB" id="2562973at2759"/>
<dbReference type="Pfam" id="PF22693">
    <property type="entry name" value="MACPF_1"/>
    <property type="match status" value="1"/>
</dbReference>
<keyword evidence="5" id="KW-1185">Reference proteome</keyword>
<proteinExistence type="predicted"/>
<feature type="region of interest" description="Disordered" evidence="2">
    <location>
        <begin position="1"/>
        <end position="31"/>
    </location>
</feature>
<evidence type="ECO:0000313" key="5">
    <source>
        <dbReference type="Proteomes" id="UP000191342"/>
    </source>
</evidence>
<feature type="region of interest" description="Disordered" evidence="2">
    <location>
        <begin position="115"/>
        <end position="155"/>
    </location>
</feature>
<evidence type="ECO:0000256" key="1">
    <source>
        <dbReference type="SAM" id="Coils"/>
    </source>
</evidence>
<dbReference type="AlphaFoldDB" id="A0A1V6SIJ8"/>
<accession>A0A1V6SIJ8</accession>
<keyword evidence="1" id="KW-0175">Coiled coil</keyword>
<dbReference type="InterPro" id="IPR054586">
    <property type="entry name" value="MACPF_1_fungal"/>
</dbReference>
<feature type="coiled-coil region" evidence="1">
    <location>
        <begin position="822"/>
        <end position="932"/>
    </location>
</feature>
<dbReference type="Proteomes" id="UP000191342">
    <property type="component" value="Unassembled WGS sequence"/>
</dbReference>
<dbReference type="EMBL" id="MLQL01000043">
    <property type="protein sequence ID" value="OQE13776.1"/>
    <property type="molecule type" value="Genomic_DNA"/>
</dbReference>
<sequence length="1102" mass="122565">MATNKGKENSAGTQKPPELSPDAGEKLPVIPSGPRLSVRVFKVLPSAKKATPEARCTVGSFATFKNESLGYLRKYLNSQKTLNSIDSGLPFCTPDGARVEEKTTFSEYANLVQETDNSGTAGQEDDATTTKAAHEAAKDDASGTTGTHEPVTGLHKSDELSTCNVYLLERNSQVQLSDPVKKFLDSALDTSISGNGELPTAELKRLKSSYNHTLWSAEVSKGEKTYAAEMSEDEWAIVMQNNDLLHGLRIIPARAPDNKLALNGIDRSFLPAFTLKPRSVEFYKRAPGVELDTTAEYAVPRFRIQDDSYVRMTEAKSDIESSFASSSLTQHDVQAAVGGSAFGWDASAKFGLTKRDEGKYAQASQTSTEMMHISYNFPRVVLRLDVDSLELDPCCRSRLEKVTDFSSMSAFFNDYGQFFATQVQLGGRLQAAEDVKATAESTKEDKVNALKFAAGVSFSGPTAQGSVSYSRESKSATANTEQKASFNKSMTWEAQGGDTLLCNSPPDWCPTVNSFYNWRTIKQENLVFLPDLIGKLPACQDYPLKFKRIAESAKSGKTGGNIVPYLVDFTLELEGSGGEDLSLDTDAPGAHGASITVMDEEAMSGSDTSTYFLEQVYKHWRDVKAEMGGLSVNFLTPKTPHEIIISKGKSLYKKTWRFEGESNEVRRVASRKATQAARQFRIRTQNNEGVKLARRGQQYQFDIPGESMSLSATSNLPGYVPQSYLFAGDFQTRPQTPVKFAFWDTELAENDQVGGIPDGAVVNLVAWVPNSTKPGFVCLRKDSPRTGTDFEVLPGQPDLSKIARFKIKYGKVSEAPLSAEEKRGTEQEAQRLAAEEERLATEEEKLRVELEKQIRVVLEKKHRDELEAQRLDAEEKLRAKEEKHRAELKAQRLDTEEKLREEEKKHLAELKAQHLEAEKRRTKEVARREAEKRRINSVKVKLQLLTPKSSTTSRPKFLTLHPKSGVLFEPTDPNGSNEDRQKFEITPQKTVDGKRLSYDYVYNIRACSGEKFLYVPPNDTTNGNKDALLGWTTEMPAPIYSDFRFRPCKSQDVMTHGDEVELAFCGNDQSWPHLKVDEHDKASVTSSCLHPWRVVVLKILIA</sequence>
<reference evidence="5" key="1">
    <citation type="journal article" date="2017" name="Nat. Microbiol.">
        <title>Global analysis of biosynthetic gene clusters reveals vast potential of secondary metabolite production in Penicillium species.</title>
        <authorList>
            <person name="Nielsen J.C."/>
            <person name="Grijseels S."/>
            <person name="Prigent S."/>
            <person name="Ji B."/>
            <person name="Dainat J."/>
            <person name="Nielsen K.F."/>
            <person name="Frisvad J.C."/>
            <person name="Workman M."/>
            <person name="Nielsen J."/>
        </authorList>
    </citation>
    <scope>NUCLEOTIDE SEQUENCE [LARGE SCALE GENOMIC DNA]</scope>
    <source>
        <strain evidence="5">IBT 14082</strain>
    </source>
</reference>
<comment type="caution">
    <text evidence="4">The sequence shown here is derived from an EMBL/GenBank/DDBJ whole genome shotgun (WGS) entry which is preliminary data.</text>
</comment>
<protein>
    <recommendedName>
        <fullName evidence="3">MACPF-like domain-containing protein</fullName>
    </recommendedName>
</protein>
<evidence type="ECO:0000313" key="4">
    <source>
        <dbReference type="EMBL" id="OQE13776.1"/>
    </source>
</evidence>
<dbReference type="STRING" id="254877.A0A1V6SIJ8"/>
<name>A0A1V6SIJ8_9EURO</name>
<evidence type="ECO:0000259" key="3">
    <source>
        <dbReference type="Pfam" id="PF22693"/>
    </source>
</evidence>
<feature type="domain" description="MACPF-like" evidence="3">
    <location>
        <begin position="406"/>
        <end position="528"/>
    </location>
</feature>